<dbReference type="EMBL" id="JACBKZ010000001">
    <property type="protein sequence ID" value="KAF5959365.1"/>
    <property type="molecule type" value="Genomic_DNA"/>
</dbReference>
<evidence type="ECO:0000256" key="4">
    <source>
        <dbReference type="ARBA" id="ARBA00023163"/>
    </source>
</evidence>
<evidence type="ECO:0000256" key="5">
    <source>
        <dbReference type="ARBA" id="ARBA00023242"/>
    </source>
</evidence>
<sequence>MGPDPASASLAPGFRFHPTDEELVRYYLRRKVCGKPFRFDAISEIDIYKSEPWDLPGKSRLKSRDLEWYFFSMLDKKYGNGSRTNRATERGYWKTTGKDRPVLHNSRTVGMKKTLVYHSGRAPRGERSNWVMHEYRLVDEQLENSGIFQVRILMHLCYAEYFRRVVQDQRTGSSMGRHLLRRNGRMMSWSLVPSEQAAEEVAVSDDAYLDGIDLEQILDAEIPAEDVPPPLSFYYGDDGNQVQEPVDFVDDAQKLLVATDESYCVSGQPDGQKLFDLPAQTNMDTKPVRHEYIGEPSNAVNSVDVDYLLDEPFMDAIGNTPFDEGLFLETNDLSNPIEADPSSFGMLEDYLTYFDADGDNSQFMAFDSSKMTGSEDLVSGQAFLAQKHKGSQQLLKGHDDDVASTSKQEPGKFGSDTQYPFLKHGSRMLGNIPAPPAFASEFPSKDAVVRLNSTSHSSSSVHVTTGMIQIRNMTLNGDGTYPLLGKHTDVNIILSFGISYNDSTSASLDPMSGILLGKAGSSMTRGWFYLIFFWVLLLSMSYKIGTCLYTGNAS</sequence>
<evidence type="ECO:0000256" key="3">
    <source>
        <dbReference type="ARBA" id="ARBA00023125"/>
    </source>
</evidence>
<accession>A0A7J7I3N8</accession>
<keyword evidence="5" id="KW-0539">Nucleus</keyword>
<evidence type="ECO:0000256" key="2">
    <source>
        <dbReference type="ARBA" id="ARBA00023015"/>
    </source>
</evidence>
<gene>
    <name evidence="9" type="ORF">HYC85_000574</name>
</gene>
<keyword evidence="7" id="KW-0472">Membrane</keyword>
<reference evidence="9 10" key="2">
    <citation type="submission" date="2020-07" db="EMBL/GenBank/DDBJ databases">
        <title>Genome assembly of wild tea tree DASZ reveals pedigree and selection history of tea varieties.</title>
        <authorList>
            <person name="Zhang W."/>
        </authorList>
    </citation>
    <scope>NUCLEOTIDE SEQUENCE [LARGE SCALE GENOMIC DNA]</scope>
    <source>
        <strain evidence="10">cv. G240</strain>
        <tissue evidence="9">Leaf</tissue>
    </source>
</reference>
<dbReference type="InterPro" id="IPR036093">
    <property type="entry name" value="NAC_dom_sf"/>
</dbReference>
<feature type="transmembrane region" description="Helical" evidence="7">
    <location>
        <begin position="527"/>
        <end position="549"/>
    </location>
</feature>
<organism evidence="9 10">
    <name type="scientific">Camellia sinensis</name>
    <name type="common">Tea plant</name>
    <name type="synonym">Thea sinensis</name>
    <dbReference type="NCBI Taxonomy" id="4442"/>
    <lineage>
        <taxon>Eukaryota</taxon>
        <taxon>Viridiplantae</taxon>
        <taxon>Streptophyta</taxon>
        <taxon>Embryophyta</taxon>
        <taxon>Tracheophyta</taxon>
        <taxon>Spermatophyta</taxon>
        <taxon>Magnoliopsida</taxon>
        <taxon>eudicotyledons</taxon>
        <taxon>Gunneridae</taxon>
        <taxon>Pentapetalae</taxon>
        <taxon>asterids</taxon>
        <taxon>Ericales</taxon>
        <taxon>Theaceae</taxon>
        <taxon>Camellia</taxon>
    </lineage>
</organism>
<dbReference type="Gene3D" id="2.170.150.80">
    <property type="entry name" value="NAC domain"/>
    <property type="match status" value="1"/>
</dbReference>
<dbReference type="Pfam" id="PF02365">
    <property type="entry name" value="NAM"/>
    <property type="match status" value="1"/>
</dbReference>
<keyword evidence="7" id="KW-0812">Transmembrane</keyword>
<dbReference type="AlphaFoldDB" id="A0A7J7I3N8"/>
<evidence type="ECO:0000313" key="10">
    <source>
        <dbReference type="Proteomes" id="UP000593564"/>
    </source>
</evidence>
<comment type="caution">
    <text evidence="9">The sequence shown here is derived from an EMBL/GenBank/DDBJ whole genome shotgun (WGS) entry which is preliminary data.</text>
</comment>
<name>A0A7J7I3N8_CAMSI</name>
<keyword evidence="3" id="KW-0238">DNA-binding</keyword>
<protein>
    <recommendedName>
        <fullName evidence="8">NAC domain-containing protein</fullName>
    </recommendedName>
</protein>
<dbReference type="PANTHER" id="PTHR31744">
    <property type="entry name" value="PROTEIN CUP-SHAPED COTYLEDON 2-RELATED"/>
    <property type="match status" value="1"/>
</dbReference>
<keyword evidence="10" id="KW-1185">Reference proteome</keyword>
<dbReference type="GO" id="GO:0005634">
    <property type="term" value="C:nucleus"/>
    <property type="evidence" value="ECO:0007669"/>
    <property type="project" value="UniProtKB-SubCell"/>
</dbReference>
<keyword evidence="7" id="KW-1133">Transmembrane helix</keyword>
<keyword evidence="4" id="KW-0804">Transcription</keyword>
<dbReference type="FunFam" id="2.170.150.80:FF:000002">
    <property type="entry name" value="Nac domain-containing protein 86"/>
    <property type="match status" value="1"/>
</dbReference>
<feature type="domain" description="NAC" evidence="8">
    <location>
        <begin position="10"/>
        <end position="155"/>
    </location>
</feature>
<dbReference type="GO" id="GO:0006355">
    <property type="term" value="P:regulation of DNA-templated transcription"/>
    <property type="evidence" value="ECO:0007669"/>
    <property type="project" value="InterPro"/>
</dbReference>
<evidence type="ECO:0000256" key="6">
    <source>
        <dbReference type="SAM" id="MobiDB-lite"/>
    </source>
</evidence>
<evidence type="ECO:0000256" key="7">
    <source>
        <dbReference type="SAM" id="Phobius"/>
    </source>
</evidence>
<dbReference type="PANTHER" id="PTHR31744:SF210">
    <property type="entry name" value="NAC DOMAIN-CONTAINING PROTEIN 86-LIKE"/>
    <property type="match status" value="1"/>
</dbReference>
<comment type="subcellular location">
    <subcellularLocation>
        <location evidence="1">Nucleus</location>
    </subcellularLocation>
</comment>
<dbReference type="Proteomes" id="UP000593564">
    <property type="component" value="Unassembled WGS sequence"/>
</dbReference>
<evidence type="ECO:0000259" key="8">
    <source>
        <dbReference type="PROSITE" id="PS51005"/>
    </source>
</evidence>
<reference evidence="10" key="1">
    <citation type="journal article" date="2020" name="Nat. Commun.">
        <title>Genome assembly of wild tea tree DASZ reveals pedigree and selection history of tea varieties.</title>
        <authorList>
            <person name="Zhang W."/>
            <person name="Zhang Y."/>
            <person name="Qiu H."/>
            <person name="Guo Y."/>
            <person name="Wan H."/>
            <person name="Zhang X."/>
            <person name="Scossa F."/>
            <person name="Alseekh S."/>
            <person name="Zhang Q."/>
            <person name="Wang P."/>
            <person name="Xu L."/>
            <person name="Schmidt M.H."/>
            <person name="Jia X."/>
            <person name="Li D."/>
            <person name="Zhu A."/>
            <person name="Guo F."/>
            <person name="Chen W."/>
            <person name="Ni D."/>
            <person name="Usadel B."/>
            <person name="Fernie A.R."/>
            <person name="Wen W."/>
        </authorList>
    </citation>
    <scope>NUCLEOTIDE SEQUENCE [LARGE SCALE GENOMIC DNA]</scope>
    <source>
        <strain evidence="10">cv. G240</strain>
    </source>
</reference>
<dbReference type="InterPro" id="IPR003441">
    <property type="entry name" value="NAC-dom"/>
</dbReference>
<evidence type="ECO:0000256" key="1">
    <source>
        <dbReference type="ARBA" id="ARBA00004123"/>
    </source>
</evidence>
<dbReference type="GO" id="GO:0003677">
    <property type="term" value="F:DNA binding"/>
    <property type="evidence" value="ECO:0007669"/>
    <property type="project" value="UniProtKB-KW"/>
</dbReference>
<keyword evidence="2" id="KW-0805">Transcription regulation</keyword>
<feature type="region of interest" description="Disordered" evidence="6">
    <location>
        <begin position="394"/>
        <end position="416"/>
    </location>
</feature>
<dbReference type="SUPFAM" id="SSF101941">
    <property type="entry name" value="NAC domain"/>
    <property type="match status" value="1"/>
</dbReference>
<evidence type="ECO:0000313" key="9">
    <source>
        <dbReference type="EMBL" id="KAF5959365.1"/>
    </source>
</evidence>
<dbReference type="PROSITE" id="PS51005">
    <property type="entry name" value="NAC"/>
    <property type="match status" value="1"/>
</dbReference>
<proteinExistence type="predicted"/>